<feature type="chain" id="PRO_5031225578" evidence="1">
    <location>
        <begin position="19"/>
        <end position="140"/>
    </location>
</feature>
<protein>
    <submittedName>
        <fullName evidence="2">Uncharacterized protein</fullName>
    </submittedName>
</protein>
<gene>
    <name evidence="2" type="ORF">PANT1444_LOCUS12950</name>
</gene>
<evidence type="ECO:0000313" key="2">
    <source>
        <dbReference type="EMBL" id="CAD8494372.1"/>
    </source>
</evidence>
<accession>A0A7S0ETG4</accession>
<keyword evidence="1" id="KW-0732">Signal</keyword>
<dbReference type="EMBL" id="HBEP01022955">
    <property type="protein sequence ID" value="CAD8494372.1"/>
    <property type="molecule type" value="Transcribed_RNA"/>
</dbReference>
<dbReference type="AlphaFoldDB" id="A0A7S0ETG4"/>
<organism evidence="2">
    <name type="scientific">Phaeocystis antarctica</name>
    <dbReference type="NCBI Taxonomy" id="33657"/>
    <lineage>
        <taxon>Eukaryota</taxon>
        <taxon>Haptista</taxon>
        <taxon>Haptophyta</taxon>
        <taxon>Prymnesiophyceae</taxon>
        <taxon>Phaeocystales</taxon>
        <taxon>Phaeocystaceae</taxon>
        <taxon>Phaeocystis</taxon>
    </lineage>
</organism>
<proteinExistence type="predicted"/>
<evidence type="ECO:0000256" key="1">
    <source>
        <dbReference type="SAM" id="SignalP"/>
    </source>
</evidence>
<feature type="signal peptide" evidence="1">
    <location>
        <begin position="1"/>
        <end position="18"/>
    </location>
</feature>
<reference evidence="2" key="1">
    <citation type="submission" date="2021-01" db="EMBL/GenBank/DDBJ databases">
        <authorList>
            <person name="Corre E."/>
            <person name="Pelletier E."/>
            <person name="Niang G."/>
            <person name="Scheremetjew M."/>
            <person name="Finn R."/>
            <person name="Kale V."/>
            <person name="Holt S."/>
            <person name="Cochrane G."/>
            <person name="Meng A."/>
            <person name="Brown T."/>
            <person name="Cohen L."/>
        </authorList>
    </citation>
    <scope>NUCLEOTIDE SEQUENCE</scope>
    <source>
        <strain evidence="2">CCMP1374</strain>
    </source>
</reference>
<name>A0A7S0ETG4_9EUKA</name>
<sequence length="140" mass="14630">MRLAVVLSLLLSLNVALSLKLSTTARSPVQGSLPRRSLLLAATASLLTVSDVAAAEPEPVMKVCDDECMDARVARKQALLKNQDRRGKADAKVLFGADYQAGKREASSPGAASKIPLLGEFLLPTDVGGVNLGMNGGSQK</sequence>